<protein>
    <recommendedName>
        <fullName evidence="5">Bacteriophage protein</fullName>
    </recommendedName>
</protein>
<reference evidence="3 4" key="1">
    <citation type="submission" date="2020-12" db="EMBL/GenBank/DDBJ databases">
        <title>Enhanced detection system for hospital associated transmission using whole genome sequencing surveillance.</title>
        <authorList>
            <person name="Harrison L.H."/>
            <person name="Van Tyne D."/>
            <person name="Marsh J.W."/>
            <person name="Griffith M.P."/>
            <person name="Snyder D.J."/>
            <person name="Cooper V.S."/>
            <person name="Mustapha M."/>
        </authorList>
    </citation>
    <scope>NUCLEOTIDE SEQUENCE [LARGE SCALE GENOMIC DNA]</scope>
    <source>
        <strain evidence="3 4">SER00238</strain>
    </source>
</reference>
<proteinExistence type="predicted"/>
<sequence>MKYIVSSHSVLRLADGTDYPLNPGIYNSFPAEVKNHWAFRHYAKPLDDSEMENGGEGGDLTVRVALLEGEIITLKAQLEDKDAEIITLKAQLPAKEPEQATESADTEAETVNVKKPTSANK</sequence>
<feature type="region of interest" description="Disordered" evidence="2">
    <location>
        <begin position="93"/>
        <end position="121"/>
    </location>
</feature>
<evidence type="ECO:0000256" key="1">
    <source>
        <dbReference type="SAM" id="Coils"/>
    </source>
</evidence>
<keyword evidence="1" id="KW-0175">Coiled coil</keyword>
<accession>A0ABS0TWE1</accession>
<organism evidence="3 4">
    <name type="scientific">Serratia proteamaculans</name>
    <dbReference type="NCBI Taxonomy" id="28151"/>
    <lineage>
        <taxon>Bacteria</taxon>
        <taxon>Pseudomonadati</taxon>
        <taxon>Pseudomonadota</taxon>
        <taxon>Gammaproteobacteria</taxon>
        <taxon>Enterobacterales</taxon>
        <taxon>Yersiniaceae</taxon>
        <taxon>Serratia</taxon>
    </lineage>
</organism>
<dbReference type="RefSeq" id="WP_198642508.1">
    <property type="nucleotide sequence ID" value="NZ_JAEHSL010000020.1"/>
</dbReference>
<evidence type="ECO:0000256" key="2">
    <source>
        <dbReference type="SAM" id="MobiDB-lite"/>
    </source>
</evidence>
<gene>
    <name evidence="3" type="ORF">JEQ07_20095</name>
</gene>
<evidence type="ECO:0000313" key="3">
    <source>
        <dbReference type="EMBL" id="MBI6182686.1"/>
    </source>
</evidence>
<comment type="caution">
    <text evidence="3">The sequence shown here is derived from an EMBL/GenBank/DDBJ whole genome shotgun (WGS) entry which is preliminary data.</text>
</comment>
<name>A0ABS0TWE1_SERPR</name>
<dbReference type="Proteomes" id="UP000639004">
    <property type="component" value="Unassembled WGS sequence"/>
</dbReference>
<evidence type="ECO:0008006" key="5">
    <source>
        <dbReference type="Google" id="ProtNLM"/>
    </source>
</evidence>
<feature type="coiled-coil region" evidence="1">
    <location>
        <begin position="64"/>
        <end position="91"/>
    </location>
</feature>
<dbReference type="EMBL" id="JAEHSL010000020">
    <property type="protein sequence ID" value="MBI6182686.1"/>
    <property type="molecule type" value="Genomic_DNA"/>
</dbReference>
<evidence type="ECO:0000313" key="4">
    <source>
        <dbReference type="Proteomes" id="UP000639004"/>
    </source>
</evidence>
<keyword evidence="4" id="KW-1185">Reference proteome</keyword>